<organism evidence="4 5">
    <name type="scientific">Allacma fusca</name>
    <dbReference type="NCBI Taxonomy" id="39272"/>
    <lineage>
        <taxon>Eukaryota</taxon>
        <taxon>Metazoa</taxon>
        <taxon>Ecdysozoa</taxon>
        <taxon>Arthropoda</taxon>
        <taxon>Hexapoda</taxon>
        <taxon>Collembola</taxon>
        <taxon>Symphypleona</taxon>
        <taxon>Sminthuridae</taxon>
        <taxon>Allacma</taxon>
    </lineage>
</organism>
<dbReference type="GO" id="GO:0016020">
    <property type="term" value="C:membrane"/>
    <property type="evidence" value="ECO:0007669"/>
    <property type="project" value="TreeGrafter"/>
</dbReference>
<comment type="caution">
    <text evidence="4">The sequence shown here is derived from an EMBL/GenBank/DDBJ whole genome shotgun (WGS) entry which is preliminary data.</text>
</comment>
<evidence type="ECO:0000313" key="4">
    <source>
        <dbReference type="EMBL" id="CAG7786527.1"/>
    </source>
</evidence>
<accession>A0A8J2KK26</accession>
<dbReference type="InterPro" id="IPR049372">
    <property type="entry name" value="PPP1R21_C"/>
</dbReference>
<feature type="domain" description="Protein phosphatase 1 regulatory subunit 21 N-terminal" evidence="3">
    <location>
        <begin position="14"/>
        <end position="116"/>
    </location>
</feature>
<dbReference type="PANTHER" id="PTHR21448:SF0">
    <property type="entry name" value="PROTEIN PHOSPHATASE 1 REGULATORY SUBUNIT 21"/>
    <property type="match status" value="1"/>
</dbReference>
<keyword evidence="5" id="KW-1185">Reference proteome</keyword>
<proteinExistence type="predicted"/>
<reference evidence="4" key="1">
    <citation type="submission" date="2021-06" db="EMBL/GenBank/DDBJ databases">
        <authorList>
            <person name="Hodson N. C."/>
            <person name="Mongue J. A."/>
            <person name="Jaron S. K."/>
        </authorList>
    </citation>
    <scope>NUCLEOTIDE SEQUENCE</scope>
</reference>
<dbReference type="GO" id="GO:0005769">
    <property type="term" value="C:early endosome"/>
    <property type="evidence" value="ECO:0007669"/>
    <property type="project" value="TreeGrafter"/>
</dbReference>
<dbReference type="InterPro" id="IPR019343">
    <property type="entry name" value="PPP1R21_N"/>
</dbReference>
<dbReference type="SMART" id="SM01254">
    <property type="entry name" value="KLRAQ"/>
    <property type="match status" value="1"/>
</dbReference>
<feature type="coiled-coil region" evidence="1">
    <location>
        <begin position="253"/>
        <end position="280"/>
    </location>
</feature>
<sequence length="457" mass="52512">MENQSPTELAAKYQRLAAEYSKMRAQNTVLKKAVVDEQGKSVQLKEELQLKDQTIRKYDQEMDSLTFRNTQLEKRVGFLQEELAAATNKNKVKGKSKGNAESPVPETNQSPLDFELISKIEENILLHKQISQLEETYRKDTDDLRQQLEQKNKDSPSRQLQVKADALEAEKLSLTYSLQNSLDEIEAYRDQVNQLQEKIRNLMLFPDTLGQSNKSSNNAPLLKSHSEDLTSSFDSAHITELKPLHLNPDDTSIPNLIEKLTSAEQQREHLMLEYQLLKMKYSKIFMKWEESKQILKSLNKEDLMSGDITPSTETVQSFTSMIGKIDVISDDPQSWGRSYEKEVKDYLKIRINELIGLLQLADSKAVTFHSECVSLQNLLTISVEKKKEAESQLQNAERNFTDLQEELQLTKNNYETQLSTMTEHLANMNEKLTLQKDTIDDLKYQLTNKGNGKQSKK</sequence>
<evidence type="ECO:0000256" key="2">
    <source>
        <dbReference type="SAM" id="MobiDB-lite"/>
    </source>
</evidence>
<feature type="region of interest" description="Disordered" evidence="2">
    <location>
        <begin position="89"/>
        <end position="110"/>
    </location>
</feature>
<feature type="coiled-coil region" evidence="1">
    <location>
        <begin position="379"/>
        <end position="445"/>
    </location>
</feature>
<name>A0A8J2KK26_9HEXA</name>
<dbReference type="PANTHER" id="PTHR21448">
    <property type="entry name" value="SMOOTH MUSCLE MYOSIN HEAVY CHAIN-RELATED"/>
    <property type="match status" value="1"/>
</dbReference>
<dbReference type="EMBL" id="CAJVCH010319317">
    <property type="protein sequence ID" value="CAG7786527.1"/>
    <property type="molecule type" value="Genomic_DNA"/>
</dbReference>
<dbReference type="Pfam" id="PF10205">
    <property type="entry name" value="KLRAQ"/>
    <property type="match status" value="1"/>
</dbReference>
<dbReference type="AlphaFoldDB" id="A0A8J2KK26"/>
<dbReference type="OrthoDB" id="5566667at2759"/>
<feature type="coiled-coil region" evidence="1">
    <location>
        <begin position="178"/>
        <end position="205"/>
    </location>
</feature>
<dbReference type="Pfam" id="PF21636">
    <property type="entry name" value="PPP1R21_C"/>
    <property type="match status" value="1"/>
</dbReference>
<evidence type="ECO:0000256" key="1">
    <source>
        <dbReference type="SAM" id="Coils"/>
    </source>
</evidence>
<evidence type="ECO:0000313" key="5">
    <source>
        <dbReference type="Proteomes" id="UP000708208"/>
    </source>
</evidence>
<feature type="coiled-coil region" evidence="1">
    <location>
        <begin position="41"/>
        <end position="89"/>
    </location>
</feature>
<protein>
    <recommendedName>
        <fullName evidence="3">Protein phosphatase 1 regulatory subunit 21 N-terminal domain-containing protein</fullName>
    </recommendedName>
</protein>
<keyword evidence="1" id="KW-0175">Coiled coil</keyword>
<evidence type="ECO:0000259" key="3">
    <source>
        <dbReference type="SMART" id="SM01254"/>
    </source>
</evidence>
<gene>
    <name evidence="4" type="ORF">AFUS01_LOCUS25091</name>
</gene>
<dbReference type="InterPro" id="IPR040024">
    <property type="entry name" value="PPP1R21"/>
</dbReference>
<dbReference type="Proteomes" id="UP000708208">
    <property type="component" value="Unassembled WGS sequence"/>
</dbReference>